<evidence type="ECO:0000256" key="4">
    <source>
        <dbReference type="ARBA" id="ARBA00022692"/>
    </source>
</evidence>
<dbReference type="PANTHER" id="PTHR11537:SF113">
    <property type="entry name" value="POTASSIUM VOLTAGE-GATED CHANNEL PROTEIN SHAKER"/>
    <property type="match status" value="1"/>
</dbReference>
<keyword evidence="9" id="KW-0406">Ion transport</keyword>
<keyword evidence="8 14" id="KW-1133">Transmembrane helix</keyword>
<dbReference type="PANTHER" id="PTHR11537">
    <property type="entry name" value="VOLTAGE-GATED POTASSIUM CHANNEL"/>
    <property type="match status" value="1"/>
</dbReference>
<feature type="transmembrane region" description="Helical" evidence="14">
    <location>
        <begin position="232"/>
        <end position="252"/>
    </location>
</feature>
<dbReference type="EMBL" id="NCKU01006177">
    <property type="protein sequence ID" value="RWS03768.1"/>
    <property type="molecule type" value="Genomic_DNA"/>
</dbReference>
<gene>
    <name evidence="16" type="ORF">B4U79_16012</name>
</gene>
<evidence type="ECO:0000256" key="13">
    <source>
        <dbReference type="SAM" id="MobiDB-lite"/>
    </source>
</evidence>
<feature type="transmembrane region" description="Helical" evidence="14">
    <location>
        <begin position="343"/>
        <end position="364"/>
    </location>
</feature>
<dbReference type="GO" id="GO:0008076">
    <property type="term" value="C:voltage-gated potassium channel complex"/>
    <property type="evidence" value="ECO:0007669"/>
    <property type="project" value="InterPro"/>
</dbReference>
<feature type="transmembrane region" description="Helical" evidence="14">
    <location>
        <begin position="181"/>
        <end position="202"/>
    </location>
</feature>
<evidence type="ECO:0000256" key="6">
    <source>
        <dbReference type="ARBA" id="ARBA00022882"/>
    </source>
</evidence>
<evidence type="ECO:0000256" key="7">
    <source>
        <dbReference type="ARBA" id="ARBA00022958"/>
    </source>
</evidence>
<evidence type="ECO:0000256" key="12">
    <source>
        <dbReference type="ARBA" id="ARBA00023303"/>
    </source>
</evidence>
<dbReference type="PRINTS" id="PR01496">
    <property type="entry name" value="SHAKERCHANEL"/>
</dbReference>
<dbReference type="Pfam" id="PF02214">
    <property type="entry name" value="BTB_2"/>
    <property type="match status" value="1"/>
</dbReference>
<evidence type="ECO:0000256" key="11">
    <source>
        <dbReference type="ARBA" id="ARBA00023180"/>
    </source>
</evidence>
<dbReference type="InterPro" id="IPR027359">
    <property type="entry name" value="Volt_channel_dom_sf"/>
</dbReference>
<evidence type="ECO:0000256" key="9">
    <source>
        <dbReference type="ARBA" id="ARBA00023065"/>
    </source>
</evidence>
<sequence length="502" mass="57109">SLPKVSGNGENAAGDKASRLRGGSQPVVSPSITSGLRFESLEHDHSLCERVVINVSGTRFETQLRTLTTFSETLLGNPQKRMRYFDPNRNEYFFDRCRIAFEAILYYYQSCGRLRRPGNVPLDVFVEEVKFYELGKAALEKLKADEGFCAKEEEKPLPQNPLHRKLWLLFEHPESSQAARVVAITSVLVIIISIVIFCLETLPQYKHYKIFTTSDKKTRVIEDDTPSTSHPFFVIESFCIVWFCLELLIRLFACPSKMEFIKDIMNTIDFMAIVPYFITLGTMFAEKEEDSKKFVSEKQNQAMSLAILRVIRLVRVFRIFKLSRHSKGLQILGMTLKASLRELALLIFFLLIGVILFSSAVYYAEAGSEKSYFKSIPDAFWWAVVTMTTVGYGDMVPLGVWGKMVGSLCAIAGVLTLALPVPVIVSNFNYFYNREMGQEDFESINVNHVKSCPYFPGTANHFEAKKTNSFYNLQYCKAGEEDVNSNNQAFIDCDSIMQYDIT</sequence>
<dbReference type="FunFam" id="1.10.287.70:FF:000264">
    <property type="entry name" value="Potassium channel"/>
    <property type="match status" value="1"/>
</dbReference>
<dbReference type="InterPro" id="IPR011333">
    <property type="entry name" value="SKP1/BTB/POZ_sf"/>
</dbReference>
<protein>
    <submittedName>
        <fullName evidence="16">Potassium voltage-gated channel protein Shaker-like isoform X3</fullName>
    </submittedName>
</protein>
<dbReference type="GO" id="GO:0001508">
    <property type="term" value="P:action potential"/>
    <property type="evidence" value="ECO:0007669"/>
    <property type="project" value="TreeGrafter"/>
</dbReference>
<keyword evidence="6" id="KW-0851">Voltage-gated channel</keyword>
<keyword evidence="10 14" id="KW-0472">Membrane</keyword>
<evidence type="ECO:0000259" key="15">
    <source>
        <dbReference type="SMART" id="SM00225"/>
    </source>
</evidence>
<dbReference type="AlphaFoldDB" id="A0A3S3NPV1"/>
<comment type="caution">
    <text evidence="16">The sequence shown here is derived from an EMBL/GenBank/DDBJ whole genome shotgun (WGS) entry which is preliminary data.</text>
</comment>
<dbReference type="InterPro" id="IPR003972">
    <property type="entry name" value="K_chnl_volt-dep_Kv1"/>
</dbReference>
<evidence type="ECO:0000313" key="17">
    <source>
        <dbReference type="Proteomes" id="UP000285301"/>
    </source>
</evidence>
<dbReference type="SUPFAM" id="SSF54695">
    <property type="entry name" value="POZ domain"/>
    <property type="match status" value="1"/>
</dbReference>
<dbReference type="OrthoDB" id="415460at2759"/>
<dbReference type="Gene3D" id="3.30.710.10">
    <property type="entry name" value="Potassium Channel Kv1.1, Chain A"/>
    <property type="match status" value="1"/>
</dbReference>
<dbReference type="Pfam" id="PF00520">
    <property type="entry name" value="Ion_trans"/>
    <property type="match status" value="1"/>
</dbReference>
<evidence type="ECO:0000256" key="10">
    <source>
        <dbReference type="ARBA" id="ARBA00023136"/>
    </source>
</evidence>
<dbReference type="InterPro" id="IPR005821">
    <property type="entry name" value="Ion_trans_dom"/>
</dbReference>
<evidence type="ECO:0000256" key="5">
    <source>
        <dbReference type="ARBA" id="ARBA00022826"/>
    </source>
</evidence>
<keyword evidence="3" id="KW-0633">Potassium transport</keyword>
<keyword evidence="2" id="KW-0813">Transport</keyword>
<dbReference type="FunFam" id="1.20.120.350:FF:000028">
    <property type="entry name" value="Potassium voltage-gated channel subfamily a member"/>
    <property type="match status" value="1"/>
</dbReference>
<dbReference type="Gene3D" id="1.20.120.350">
    <property type="entry name" value="Voltage-gated potassium channels. Chain C"/>
    <property type="match status" value="1"/>
</dbReference>
<feature type="non-terminal residue" evidence="16">
    <location>
        <position position="502"/>
    </location>
</feature>
<keyword evidence="5" id="KW-0631">Potassium channel</keyword>
<keyword evidence="7" id="KW-0630">Potassium</keyword>
<dbReference type="GO" id="GO:0005251">
    <property type="term" value="F:delayed rectifier potassium channel activity"/>
    <property type="evidence" value="ECO:0007669"/>
    <property type="project" value="TreeGrafter"/>
</dbReference>
<dbReference type="SUPFAM" id="SSF81324">
    <property type="entry name" value="Voltage-gated potassium channels"/>
    <property type="match status" value="1"/>
</dbReference>
<keyword evidence="11" id="KW-0325">Glycoprotein</keyword>
<dbReference type="FunFam" id="3.30.710.10:FF:000053">
    <property type="entry name" value="potassium voltage-gated channel subfamily A member 4"/>
    <property type="match status" value="1"/>
</dbReference>
<proteinExistence type="predicted"/>
<reference evidence="16 17" key="1">
    <citation type="journal article" date="2018" name="Gigascience">
        <title>Genomes of trombidid mites reveal novel predicted allergens and laterally-transferred genes associated with secondary metabolism.</title>
        <authorList>
            <person name="Dong X."/>
            <person name="Chaisiri K."/>
            <person name="Xia D."/>
            <person name="Armstrong S.D."/>
            <person name="Fang Y."/>
            <person name="Donnelly M.J."/>
            <person name="Kadowaki T."/>
            <person name="McGarry J.W."/>
            <person name="Darby A.C."/>
            <person name="Makepeace B.L."/>
        </authorList>
    </citation>
    <scope>NUCLEOTIDE SEQUENCE [LARGE SCALE GENOMIC DNA]</scope>
    <source>
        <strain evidence="16">UoL-WK</strain>
    </source>
</reference>
<feature type="non-terminal residue" evidence="16">
    <location>
        <position position="1"/>
    </location>
</feature>
<dbReference type="Proteomes" id="UP000285301">
    <property type="component" value="Unassembled WGS sequence"/>
</dbReference>
<keyword evidence="4 14" id="KW-0812">Transmembrane</keyword>
<evidence type="ECO:0000256" key="2">
    <source>
        <dbReference type="ARBA" id="ARBA00022448"/>
    </source>
</evidence>
<name>A0A3S3NPV1_9ACAR</name>
<feature type="transmembrane region" description="Helical" evidence="14">
    <location>
        <begin position="379"/>
        <end position="401"/>
    </location>
</feature>
<dbReference type="GO" id="GO:0051260">
    <property type="term" value="P:protein homooligomerization"/>
    <property type="evidence" value="ECO:0007669"/>
    <property type="project" value="InterPro"/>
</dbReference>
<dbReference type="STRING" id="1965070.A0A3S3NPV1"/>
<dbReference type="InterPro" id="IPR003131">
    <property type="entry name" value="T1-type_BTB"/>
</dbReference>
<dbReference type="InterPro" id="IPR028325">
    <property type="entry name" value="VG_K_chnl"/>
</dbReference>
<evidence type="ECO:0000256" key="1">
    <source>
        <dbReference type="ARBA" id="ARBA00004141"/>
    </source>
</evidence>
<feature type="domain" description="BTB" evidence="15">
    <location>
        <begin position="49"/>
        <end position="149"/>
    </location>
</feature>
<evidence type="ECO:0000256" key="3">
    <source>
        <dbReference type="ARBA" id="ARBA00022538"/>
    </source>
</evidence>
<dbReference type="PRINTS" id="PR01491">
    <property type="entry name" value="KVCHANNEL"/>
</dbReference>
<feature type="transmembrane region" description="Helical" evidence="14">
    <location>
        <begin position="408"/>
        <end position="432"/>
    </location>
</feature>
<dbReference type="PRINTS" id="PR00169">
    <property type="entry name" value="KCHANNEL"/>
</dbReference>
<dbReference type="InterPro" id="IPR000210">
    <property type="entry name" value="BTB/POZ_dom"/>
</dbReference>
<keyword evidence="12" id="KW-0407">Ion channel</keyword>
<evidence type="ECO:0000313" key="16">
    <source>
        <dbReference type="EMBL" id="RWS03768.1"/>
    </source>
</evidence>
<evidence type="ECO:0000256" key="8">
    <source>
        <dbReference type="ARBA" id="ARBA00022989"/>
    </source>
</evidence>
<dbReference type="InterPro" id="IPR003968">
    <property type="entry name" value="K_chnl_volt-dep_Kv"/>
</dbReference>
<dbReference type="Gene3D" id="1.10.287.70">
    <property type="match status" value="1"/>
</dbReference>
<keyword evidence="17" id="KW-1185">Reference proteome</keyword>
<comment type="subcellular location">
    <subcellularLocation>
        <location evidence="1">Membrane</location>
        <topology evidence="1">Multi-pass membrane protein</topology>
    </subcellularLocation>
</comment>
<dbReference type="SMART" id="SM00225">
    <property type="entry name" value="BTB"/>
    <property type="match status" value="1"/>
</dbReference>
<accession>A0A3S3NPV1</accession>
<organism evidence="16 17">
    <name type="scientific">Dinothrombium tinctorium</name>
    <dbReference type="NCBI Taxonomy" id="1965070"/>
    <lineage>
        <taxon>Eukaryota</taxon>
        <taxon>Metazoa</taxon>
        <taxon>Ecdysozoa</taxon>
        <taxon>Arthropoda</taxon>
        <taxon>Chelicerata</taxon>
        <taxon>Arachnida</taxon>
        <taxon>Acari</taxon>
        <taxon>Acariformes</taxon>
        <taxon>Trombidiformes</taxon>
        <taxon>Prostigmata</taxon>
        <taxon>Anystina</taxon>
        <taxon>Parasitengona</taxon>
        <taxon>Trombidioidea</taxon>
        <taxon>Trombidiidae</taxon>
        <taxon>Dinothrombium</taxon>
    </lineage>
</organism>
<feature type="region of interest" description="Disordered" evidence="13">
    <location>
        <begin position="1"/>
        <end position="28"/>
    </location>
</feature>
<evidence type="ECO:0000256" key="14">
    <source>
        <dbReference type="SAM" id="Phobius"/>
    </source>
</evidence>